<dbReference type="SUPFAM" id="SSF56112">
    <property type="entry name" value="Protein kinase-like (PK-like)"/>
    <property type="match status" value="1"/>
</dbReference>
<evidence type="ECO:0000259" key="1">
    <source>
        <dbReference type="Pfam" id="PF01636"/>
    </source>
</evidence>
<dbReference type="InterPro" id="IPR011009">
    <property type="entry name" value="Kinase-like_dom_sf"/>
</dbReference>
<evidence type="ECO:0000313" key="2">
    <source>
        <dbReference type="EMBL" id="NYE75657.1"/>
    </source>
</evidence>
<dbReference type="AlphaFoldDB" id="A0A7Y9IF00"/>
<feature type="domain" description="Aminoglycoside phosphotransferase" evidence="1">
    <location>
        <begin position="16"/>
        <end position="137"/>
    </location>
</feature>
<dbReference type="Proteomes" id="UP000569914">
    <property type="component" value="Unassembled WGS sequence"/>
</dbReference>
<keyword evidence="3" id="KW-1185">Reference proteome</keyword>
<keyword evidence="2" id="KW-0808">Transferase</keyword>
<proteinExistence type="predicted"/>
<reference evidence="2 3" key="1">
    <citation type="submission" date="2020-07" db="EMBL/GenBank/DDBJ databases">
        <title>Sequencing the genomes of 1000 actinobacteria strains.</title>
        <authorList>
            <person name="Klenk H.-P."/>
        </authorList>
    </citation>
    <scope>NUCLEOTIDE SEQUENCE [LARGE SCALE GENOMIC DNA]</scope>
    <source>
        <strain evidence="2 3">DSM 22083</strain>
    </source>
</reference>
<keyword evidence="2" id="KW-0418">Kinase</keyword>
<protein>
    <submittedName>
        <fullName evidence="2">Aminoglycoside phosphotransferase (APT) family kinase protein</fullName>
    </submittedName>
</protein>
<dbReference type="GO" id="GO:0016301">
    <property type="term" value="F:kinase activity"/>
    <property type="evidence" value="ECO:0007669"/>
    <property type="project" value="UniProtKB-KW"/>
</dbReference>
<gene>
    <name evidence="2" type="ORF">BKA15_006986</name>
</gene>
<dbReference type="Gene3D" id="3.90.1200.10">
    <property type="match status" value="1"/>
</dbReference>
<dbReference type="Pfam" id="PF01636">
    <property type="entry name" value="APH"/>
    <property type="match status" value="1"/>
</dbReference>
<name>A0A7Y9IF00_9ACTN</name>
<sequence length="199" mass="21798">MAEPIDVDQAARERRRAMAYETATEAERSAQLDRHCARTGLTRDAAHADLVRPKSGRSELLEAAEAYLNGIPSPVDETVLVHGDLHLGNTMWIGDHLIGMVDWDAARVGSNGIDLGLARFDAILHVNPRDVGLDASGIADEVLAGWQHATGVRLDRHVISFWDLRAALNAPVDFGAPQDRQPERRDALVRSALNVLRYG</sequence>
<accession>A0A7Y9IF00</accession>
<comment type="caution">
    <text evidence="2">The sequence shown here is derived from an EMBL/GenBank/DDBJ whole genome shotgun (WGS) entry which is preliminary data.</text>
</comment>
<dbReference type="EMBL" id="JACCBU010000001">
    <property type="protein sequence ID" value="NYE75657.1"/>
    <property type="molecule type" value="Genomic_DNA"/>
</dbReference>
<dbReference type="InterPro" id="IPR002575">
    <property type="entry name" value="Aminoglycoside_PTrfase"/>
</dbReference>
<organism evidence="2 3">
    <name type="scientific">Microlunatus parietis</name>
    <dbReference type="NCBI Taxonomy" id="682979"/>
    <lineage>
        <taxon>Bacteria</taxon>
        <taxon>Bacillati</taxon>
        <taxon>Actinomycetota</taxon>
        <taxon>Actinomycetes</taxon>
        <taxon>Propionibacteriales</taxon>
        <taxon>Propionibacteriaceae</taxon>
        <taxon>Microlunatus</taxon>
    </lineage>
</organism>
<evidence type="ECO:0000313" key="3">
    <source>
        <dbReference type="Proteomes" id="UP000569914"/>
    </source>
</evidence>